<dbReference type="EnsemblFungi" id="MAPG_02992T0">
    <property type="protein sequence ID" value="MAPG_02992T0"/>
    <property type="gene ID" value="MAPG_02992"/>
</dbReference>
<reference evidence="2" key="3">
    <citation type="submission" date="2011-03" db="EMBL/GenBank/DDBJ databases">
        <title>Annotation of Magnaporthe poae ATCC 64411.</title>
        <authorList>
            <person name="Ma L.-J."/>
            <person name="Dead R."/>
            <person name="Young S.K."/>
            <person name="Zeng Q."/>
            <person name="Gargeya S."/>
            <person name="Fitzgerald M."/>
            <person name="Haas B."/>
            <person name="Abouelleil A."/>
            <person name="Alvarado L."/>
            <person name="Arachchi H.M."/>
            <person name="Berlin A."/>
            <person name="Brown A."/>
            <person name="Chapman S.B."/>
            <person name="Chen Z."/>
            <person name="Dunbar C."/>
            <person name="Freedman E."/>
            <person name="Gearin G."/>
            <person name="Gellesch M."/>
            <person name="Goldberg J."/>
            <person name="Griggs A."/>
            <person name="Gujja S."/>
            <person name="Heiman D."/>
            <person name="Howarth C."/>
            <person name="Larson L."/>
            <person name="Lui A."/>
            <person name="MacDonald P.J.P."/>
            <person name="Mehta T."/>
            <person name="Montmayeur A."/>
            <person name="Murphy C."/>
            <person name="Neiman D."/>
            <person name="Pearson M."/>
            <person name="Priest M."/>
            <person name="Roberts A."/>
            <person name="Saif S."/>
            <person name="Shea T."/>
            <person name="Shenoy N."/>
            <person name="Sisk P."/>
            <person name="Stolte C."/>
            <person name="Sykes S."/>
            <person name="Yandava C."/>
            <person name="Wortman J."/>
            <person name="Nusbaum C."/>
            <person name="Birren B."/>
        </authorList>
    </citation>
    <scope>NUCLEOTIDE SEQUENCE</scope>
    <source>
        <strain evidence="2">ATCC 64411</strain>
    </source>
</reference>
<dbReference type="EMBL" id="GL876967">
    <property type="protein sequence ID" value="KLU83943.1"/>
    <property type="molecule type" value="Genomic_DNA"/>
</dbReference>
<dbReference type="VEuPathDB" id="FungiDB:MAPG_02992"/>
<reference evidence="4" key="2">
    <citation type="submission" date="2010-05" db="EMBL/GenBank/DDBJ databases">
        <title>The genome sequence of Magnaporthe poae strain ATCC 64411.</title>
        <authorList>
            <person name="Ma L.-J."/>
            <person name="Dead R."/>
            <person name="Young S."/>
            <person name="Zeng Q."/>
            <person name="Koehrsen M."/>
            <person name="Alvarado L."/>
            <person name="Berlin A."/>
            <person name="Chapman S.B."/>
            <person name="Chen Z."/>
            <person name="Freedman E."/>
            <person name="Gellesch M."/>
            <person name="Goldberg J."/>
            <person name="Griggs A."/>
            <person name="Gujja S."/>
            <person name="Heilman E.R."/>
            <person name="Heiman D."/>
            <person name="Hepburn T."/>
            <person name="Howarth C."/>
            <person name="Jen D."/>
            <person name="Larson L."/>
            <person name="Mehta T."/>
            <person name="Neiman D."/>
            <person name="Pearson M."/>
            <person name="Roberts A."/>
            <person name="Saif S."/>
            <person name="Shea T."/>
            <person name="Shenoy N."/>
            <person name="Sisk P."/>
            <person name="Stolte C."/>
            <person name="Sykes S."/>
            <person name="Walk T."/>
            <person name="White J."/>
            <person name="Yandava C."/>
            <person name="Haas B."/>
            <person name="Nusbaum C."/>
            <person name="Birren B."/>
        </authorList>
    </citation>
    <scope>NUCLEOTIDE SEQUENCE [LARGE SCALE GENOMIC DNA]</scope>
    <source>
        <strain evidence="4">ATCC 64411 / 73-15</strain>
    </source>
</reference>
<keyword evidence="4" id="KW-1185">Reference proteome</keyword>
<dbReference type="EMBL" id="ADBL01000726">
    <property type="status" value="NOT_ANNOTATED_CDS"/>
    <property type="molecule type" value="Genomic_DNA"/>
</dbReference>
<reference evidence="3" key="4">
    <citation type="journal article" date="2015" name="G3 (Bethesda)">
        <title>Genome sequences of three phytopathogenic species of the Magnaporthaceae family of fungi.</title>
        <authorList>
            <person name="Okagaki L.H."/>
            <person name="Nunes C.C."/>
            <person name="Sailsbery J."/>
            <person name="Clay B."/>
            <person name="Brown D."/>
            <person name="John T."/>
            <person name="Oh Y."/>
            <person name="Young N."/>
            <person name="Fitzgerald M."/>
            <person name="Haas B.J."/>
            <person name="Zeng Q."/>
            <person name="Young S."/>
            <person name="Adiconis X."/>
            <person name="Fan L."/>
            <person name="Levin J.Z."/>
            <person name="Mitchell T.K."/>
            <person name="Okubara P.A."/>
            <person name="Farman M.L."/>
            <person name="Kohn L.M."/>
            <person name="Birren B."/>
            <person name="Ma L.-J."/>
            <person name="Dean R.A."/>
        </authorList>
    </citation>
    <scope>NUCLEOTIDE SEQUENCE</scope>
    <source>
        <strain evidence="3">ATCC 64411 / 73-15</strain>
    </source>
</reference>
<name>A0A0C4DSV1_MAGP6</name>
<dbReference type="OrthoDB" id="360689at2759"/>
<dbReference type="InterPro" id="IPR047865">
    <property type="entry name" value="Ribosomal_uL10_bac_type"/>
</dbReference>
<sequence>MPPRLQCPKAAASLIHQTQHSTRSQRRLILPILGAVAPTPPDLVAPARRRYATAASLRNVAGLQLPADYVPPTQPPSARRPDTRKSQLLRAYTAMLRSTPLTLVFQHNNLTSQEWAAVRRELRMALANVPAPPAADGGPAPVDITEYIKLQVVRTRIFDQALKIVEFFDPKGPVSGTATEAALKGGYTHDLSMAVYKQVSAVDVDNLPADSMYGQLGPLLVGPVALLTFPAVSPAHLAAALSVLAPSPPAYPAPTRKKSPGYYDLTTQSALHKLLLVGGRVENRVFDNDGVRWVGSIEGGRDGLRAQLVHMLQNAGLGLTSALEGTGKSVWFALEGRRTMLEDEAKGPEETKKEG</sequence>
<evidence type="ECO:0000313" key="4">
    <source>
        <dbReference type="Proteomes" id="UP000011715"/>
    </source>
</evidence>
<comment type="similarity">
    <text evidence="1">Belongs to the universal ribosomal protein uL10 family.</text>
</comment>
<protein>
    <recommendedName>
        <fullName evidence="5">54S ribosomal protein L11</fullName>
    </recommendedName>
</protein>
<organism evidence="3 4">
    <name type="scientific">Magnaporthiopsis poae (strain ATCC 64411 / 73-15)</name>
    <name type="common">Kentucky bluegrass fungus</name>
    <name type="synonym">Magnaporthe poae</name>
    <dbReference type="NCBI Taxonomy" id="644358"/>
    <lineage>
        <taxon>Eukaryota</taxon>
        <taxon>Fungi</taxon>
        <taxon>Dikarya</taxon>
        <taxon>Ascomycota</taxon>
        <taxon>Pezizomycotina</taxon>
        <taxon>Sordariomycetes</taxon>
        <taxon>Sordariomycetidae</taxon>
        <taxon>Magnaporthales</taxon>
        <taxon>Magnaporthaceae</taxon>
        <taxon>Magnaporthiopsis</taxon>
    </lineage>
</organism>
<evidence type="ECO:0000313" key="3">
    <source>
        <dbReference type="EnsemblFungi" id="MAPG_02992T0"/>
    </source>
</evidence>
<accession>A0A0C4DSV1</accession>
<evidence type="ECO:0000313" key="2">
    <source>
        <dbReference type="EMBL" id="KLU83943.1"/>
    </source>
</evidence>
<dbReference type="AlphaFoldDB" id="A0A0C4DSV1"/>
<dbReference type="OMA" id="YKPPEFR"/>
<proteinExistence type="inferred from homology"/>
<gene>
    <name evidence="2" type="ORF">MAPG_02992</name>
</gene>
<dbReference type="PANTHER" id="PTHR11560">
    <property type="entry name" value="39S RIBOSOMAL PROTEIN L10, MITOCHONDRIAL"/>
    <property type="match status" value="1"/>
</dbReference>
<reference evidence="2" key="1">
    <citation type="submission" date="2010-05" db="EMBL/GenBank/DDBJ databases">
        <title>The Genome Sequence of Magnaporthe poae strain ATCC 64411.</title>
        <authorList>
            <consortium name="The Broad Institute Genome Sequencing Platform"/>
            <consortium name="Broad Institute Genome Sequencing Center for Infectious Disease"/>
            <person name="Ma L.-J."/>
            <person name="Dead R."/>
            <person name="Young S."/>
            <person name="Zeng Q."/>
            <person name="Koehrsen M."/>
            <person name="Alvarado L."/>
            <person name="Berlin A."/>
            <person name="Chapman S.B."/>
            <person name="Chen Z."/>
            <person name="Freedman E."/>
            <person name="Gellesch M."/>
            <person name="Goldberg J."/>
            <person name="Griggs A."/>
            <person name="Gujja S."/>
            <person name="Heilman E.R."/>
            <person name="Heiman D."/>
            <person name="Hepburn T."/>
            <person name="Howarth C."/>
            <person name="Jen D."/>
            <person name="Larson L."/>
            <person name="Mehta T."/>
            <person name="Neiman D."/>
            <person name="Pearson M."/>
            <person name="Roberts A."/>
            <person name="Saif S."/>
            <person name="Shea T."/>
            <person name="Shenoy N."/>
            <person name="Sisk P."/>
            <person name="Stolte C."/>
            <person name="Sykes S."/>
            <person name="Walk T."/>
            <person name="White J."/>
            <person name="Yandava C."/>
            <person name="Haas B."/>
            <person name="Nusbaum C."/>
            <person name="Birren B."/>
        </authorList>
    </citation>
    <scope>NUCLEOTIDE SEQUENCE</scope>
    <source>
        <strain evidence="2">ATCC 64411</strain>
    </source>
</reference>
<reference evidence="3" key="5">
    <citation type="submission" date="2015-06" db="UniProtKB">
        <authorList>
            <consortium name="EnsemblFungi"/>
        </authorList>
    </citation>
    <scope>IDENTIFICATION</scope>
    <source>
        <strain evidence="3">ATCC 64411</strain>
    </source>
</reference>
<evidence type="ECO:0000256" key="1">
    <source>
        <dbReference type="ARBA" id="ARBA00008889"/>
    </source>
</evidence>
<dbReference type="Gene3D" id="3.30.70.1730">
    <property type="match status" value="1"/>
</dbReference>
<evidence type="ECO:0008006" key="5">
    <source>
        <dbReference type="Google" id="ProtNLM"/>
    </source>
</evidence>
<dbReference type="InterPro" id="IPR043141">
    <property type="entry name" value="Ribosomal_uL10-like_sf"/>
</dbReference>
<dbReference type="eggNOG" id="ENOG502QRUI">
    <property type="taxonomic scope" value="Eukaryota"/>
</dbReference>
<dbReference type="STRING" id="644358.A0A0C4DSV1"/>
<dbReference type="Proteomes" id="UP000011715">
    <property type="component" value="Unassembled WGS sequence"/>
</dbReference>
<dbReference type="SUPFAM" id="SSF160369">
    <property type="entry name" value="Ribosomal protein L10-like"/>
    <property type="match status" value="1"/>
</dbReference>